<feature type="region of interest" description="Disordered" evidence="5">
    <location>
        <begin position="345"/>
        <end position="399"/>
    </location>
</feature>
<dbReference type="AlphaFoldDB" id="A0A8K0HH61"/>
<dbReference type="GO" id="GO:0006364">
    <property type="term" value="P:rRNA processing"/>
    <property type="evidence" value="ECO:0007669"/>
    <property type="project" value="UniProtKB-KW"/>
</dbReference>
<evidence type="ECO:0000256" key="5">
    <source>
        <dbReference type="SAM" id="MobiDB-lite"/>
    </source>
</evidence>
<evidence type="ECO:0000256" key="4">
    <source>
        <dbReference type="ARBA" id="ARBA00023242"/>
    </source>
</evidence>
<feature type="compositionally biased region" description="Basic and acidic residues" evidence="5">
    <location>
        <begin position="362"/>
        <end position="379"/>
    </location>
</feature>
<dbReference type="GO" id="GO:0030688">
    <property type="term" value="C:preribosome, small subunit precursor"/>
    <property type="evidence" value="ECO:0007669"/>
    <property type="project" value="InterPro"/>
</dbReference>
<dbReference type="PANTHER" id="PTHR13026:SF0">
    <property type="entry name" value="RIBOSOMAL RNA PROCESSING 1B"/>
    <property type="match status" value="1"/>
</dbReference>
<evidence type="ECO:0000256" key="1">
    <source>
        <dbReference type="ARBA" id="ARBA00004123"/>
    </source>
</evidence>
<organism evidence="6 7">
    <name type="scientific">Rhamnella rubrinervis</name>
    <dbReference type="NCBI Taxonomy" id="2594499"/>
    <lineage>
        <taxon>Eukaryota</taxon>
        <taxon>Viridiplantae</taxon>
        <taxon>Streptophyta</taxon>
        <taxon>Embryophyta</taxon>
        <taxon>Tracheophyta</taxon>
        <taxon>Spermatophyta</taxon>
        <taxon>Magnoliopsida</taxon>
        <taxon>eudicotyledons</taxon>
        <taxon>Gunneridae</taxon>
        <taxon>Pentapetalae</taxon>
        <taxon>rosids</taxon>
        <taxon>fabids</taxon>
        <taxon>Rosales</taxon>
        <taxon>Rhamnaceae</taxon>
        <taxon>rhamnoid group</taxon>
        <taxon>Rhamneae</taxon>
        <taxon>Rhamnella</taxon>
    </lineage>
</organism>
<proteinExistence type="inferred from homology"/>
<evidence type="ECO:0008006" key="8">
    <source>
        <dbReference type="Google" id="ProtNLM"/>
    </source>
</evidence>
<keyword evidence="4" id="KW-0539">Nucleus</keyword>
<feature type="region of interest" description="Disordered" evidence="5">
    <location>
        <begin position="425"/>
        <end position="558"/>
    </location>
</feature>
<accession>A0A8K0HH61</accession>
<evidence type="ECO:0000256" key="2">
    <source>
        <dbReference type="ARBA" id="ARBA00006374"/>
    </source>
</evidence>
<dbReference type="OrthoDB" id="2019504at2759"/>
<reference evidence="6" key="1">
    <citation type="submission" date="2020-03" db="EMBL/GenBank/DDBJ databases">
        <title>A high-quality chromosome-level genome assembly of a woody plant with both climbing and erect habits, Rhamnella rubrinervis.</title>
        <authorList>
            <person name="Lu Z."/>
            <person name="Yang Y."/>
            <person name="Zhu X."/>
            <person name="Sun Y."/>
        </authorList>
    </citation>
    <scope>NUCLEOTIDE SEQUENCE</scope>
    <source>
        <strain evidence="6">BYM</strain>
        <tissue evidence="6">Leaf</tissue>
    </source>
</reference>
<comment type="caution">
    <text evidence="6">The sequence shown here is derived from an EMBL/GenBank/DDBJ whole genome shotgun (WGS) entry which is preliminary data.</text>
</comment>
<feature type="compositionally biased region" description="Basic residues" evidence="5">
    <location>
        <begin position="351"/>
        <end position="361"/>
    </location>
</feature>
<dbReference type="Proteomes" id="UP000796880">
    <property type="component" value="Unassembled WGS sequence"/>
</dbReference>
<dbReference type="GO" id="GO:0005634">
    <property type="term" value="C:nucleus"/>
    <property type="evidence" value="ECO:0007669"/>
    <property type="project" value="UniProtKB-SubCell"/>
</dbReference>
<evidence type="ECO:0000256" key="3">
    <source>
        <dbReference type="ARBA" id="ARBA00022552"/>
    </source>
</evidence>
<gene>
    <name evidence="6" type="ORF">FNV43_RR03119</name>
</gene>
<evidence type="ECO:0000313" key="6">
    <source>
        <dbReference type="EMBL" id="KAF3452686.1"/>
    </source>
</evidence>
<dbReference type="Pfam" id="PF05997">
    <property type="entry name" value="Nop52"/>
    <property type="match status" value="1"/>
</dbReference>
<feature type="compositionally biased region" description="Polar residues" evidence="5">
    <location>
        <begin position="428"/>
        <end position="444"/>
    </location>
</feature>
<sequence>MEEERVEEGLSLIKQLAACNKGTRDKALGVILGSWLPSRPNLSENLMKKLWKGLFYCVWHADKLDAQTHLIHQLSSLIPTLDLQLSLHYLSVFLITIRREWTGIGALRLDKFYLLIRKFLHNVFVLLKNNSWDLELSGRLMGVLEESTFLADDKLQGNGVNYHIASVFLEELRPFLPLRLKVLDVLLMPFVSVMGKYPDKILLGKLKSNMFNELLKNGKKLLEVKKLGEEVDSGCDVEVFGLIALKMRFSAKFYDLGSSPECCQGNRKVLFGLHEEFLKLEKDLTSSGIEVSFPNVLDHDEDEVPNLIPIAAEEMEVAASEPSEGGDVGGCAKILVRKCKKIKKSPEEGKKKGKKSKKKKKNESSDSDKEKSSKNKDSKNVVLANGENSNKEQIVDDGDVIPMNESVISNLQQQFEKIAAEAGLESEVPTSCDLQKVTITSTVPKNKKRKRGKSTDRQQQSGEGDAEGGTTAMTGEKSAKKVRFSMKNNLVWKPQSPLPPQSLRLPSVTPRGSALKKGVPPGPIREIPTQSKKMKLRATVKKARKTIKRPKTLKSRST</sequence>
<comment type="similarity">
    <text evidence="2">Belongs to the RRP1 family.</text>
</comment>
<dbReference type="EMBL" id="VOIH02000002">
    <property type="protein sequence ID" value="KAF3452686.1"/>
    <property type="molecule type" value="Genomic_DNA"/>
</dbReference>
<evidence type="ECO:0000313" key="7">
    <source>
        <dbReference type="Proteomes" id="UP000796880"/>
    </source>
</evidence>
<keyword evidence="3" id="KW-0698">rRNA processing</keyword>
<protein>
    <recommendedName>
        <fullName evidence="8">Ribosomal RNA processing protein 1 homolog</fullName>
    </recommendedName>
</protein>
<feature type="compositionally biased region" description="Basic residues" evidence="5">
    <location>
        <begin position="532"/>
        <end position="558"/>
    </location>
</feature>
<dbReference type="InterPro" id="IPR010301">
    <property type="entry name" value="RRP1"/>
</dbReference>
<name>A0A8K0HH61_9ROSA</name>
<keyword evidence="7" id="KW-1185">Reference proteome</keyword>
<dbReference type="PANTHER" id="PTHR13026">
    <property type="entry name" value="NNP-1 PROTEIN NOVEL NUCLEAR PROTEIN 1 NOP52"/>
    <property type="match status" value="1"/>
</dbReference>
<comment type="subcellular location">
    <subcellularLocation>
        <location evidence="1">Nucleus</location>
    </subcellularLocation>
</comment>